<dbReference type="EMBL" id="BLWA01000002">
    <property type="protein sequence ID" value="GFM91113.1"/>
    <property type="molecule type" value="Genomic_DNA"/>
</dbReference>
<comment type="caution">
    <text evidence="1">The sequence shown here is derived from an EMBL/GenBank/DDBJ whole genome shotgun (WGS) entry which is preliminary data.</text>
</comment>
<accession>A0ABQ1DJC5</accession>
<dbReference type="InterPro" id="IPR025332">
    <property type="entry name" value="DUF4238"/>
</dbReference>
<keyword evidence="2" id="KW-1185">Reference proteome</keyword>
<dbReference type="GeneID" id="93660533"/>
<dbReference type="Proteomes" id="UP000614982">
    <property type="component" value="Unassembled WGS sequence"/>
</dbReference>
<dbReference type="Pfam" id="PF14022">
    <property type="entry name" value="DUF4238"/>
    <property type="match status" value="1"/>
</dbReference>
<sequence length="305" mass="34926">MKKQPPRNHHFVPQHFLKAWQSSEGRIIRYREIPSTGVFEVKEVAIKHTASVDDLYRIDFPDGGFEIESTIVTPLIDESGYKILEKARAERIALWDKSDRQKLANYLTCLEARHPEILETMNIKDDLEKLRSQMKATKAGTHKAIDDVIDYFKKTKSLGGYIFGLLAQNEIQPLFQQAFSDGLLASEMQEHECNMGDLICTDYPTSRWGHYLSKPLFVIAISPNKALVYSSSPIGFGELTQPIRTQLINLYSLAKAKTAYFSDSSKSDFISKHLGWSKKLKTLDEQKRYIIDFLTPLLQAAEYRK</sequence>
<evidence type="ECO:0008006" key="3">
    <source>
        <dbReference type="Google" id="ProtNLM"/>
    </source>
</evidence>
<protein>
    <recommendedName>
        <fullName evidence="3">DUF4238 domain-containing protein</fullName>
    </recommendedName>
</protein>
<proteinExistence type="predicted"/>
<organism evidence="1 2">
    <name type="scientific">Pseudomonas cichorii</name>
    <dbReference type="NCBI Taxonomy" id="36746"/>
    <lineage>
        <taxon>Bacteria</taxon>
        <taxon>Pseudomonadati</taxon>
        <taxon>Pseudomonadota</taxon>
        <taxon>Gammaproteobacteria</taxon>
        <taxon>Pseudomonadales</taxon>
        <taxon>Pseudomonadaceae</taxon>
        <taxon>Pseudomonas</taxon>
    </lineage>
</organism>
<gene>
    <name evidence="1" type="ORF">PSCICP_10850</name>
</gene>
<name>A0ABQ1DJC5_PSECI</name>
<evidence type="ECO:0000313" key="1">
    <source>
        <dbReference type="EMBL" id="GFM91113.1"/>
    </source>
</evidence>
<evidence type="ECO:0000313" key="2">
    <source>
        <dbReference type="Proteomes" id="UP000614982"/>
    </source>
</evidence>
<reference evidence="1 2" key="1">
    <citation type="submission" date="2020-05" db="EMBL/GenBank/DDBJ databases">
        <title>Genetic diversity of Pseudomonas cichorii.</title>
        <authorList>
            <person name="Tani S."/>
            <person name="Yagi H."/>
            <person name="Hashimoto S."/>
            <person name="Iiyama K."/>
            <person name="Furuya N."/>
        </authorList>
    </citation>
    <scope>NUCLEOTIDE SEQUENCE [LARGE SCALE GENOMIC DNA]</scope>
    <source>
        <strain evidence="1 2">LMG 2162</strain>
    </source>
</reference>
<dbReference type="RefSeq" id="WP_081741952.1">
    <property type="nucleotide sequence ID" value="NZ_BLWA01000002.1"/>
</dbReference>